<feature type="region of interest" description="Disordered" evidence="1">
    <location>
        <begin position="1"/>
        <end position="47"/>
    </location>
</feature>
<dbReference type="EMBL" id="BAAAOQ010000026">
    <property type="protein sequence ID" value="GAA2203146.1"/>
    <property type="molecule type" value="Genomic_DNA"/>
</dbReference>
<sequence length="87" mass="9142">MGSVRPSCRSLSGIRRGGGHGRSLLPPHAPDGRRNKNKGHGSAAVALEGAEGGLRVLVRHQRDADVVDDERGEGEGVEDLVEAEPAR</sequence>
<reference evidence="3" key="1">
    <citation type="journal article" date="2019" name="Int. J. Syst. Evol. Microbiol.">
        <title>The Global Catalogue of Microorganisms (GCM) 10K type strain sequencing project: providing services to taxonomists for standard genome sequencing and annotation.</title>
        <authorList>
            <consortium name="The Broad Institute Genomics Platform"/>
            <consortium name="The Broad Institute Genome Sequencing Center for Infectious Disease"/>
            <person name="Wu L."/>
            <person name="Ma J."/>
        </authorList>
    </citation>
    <scope>NUCLEOTIDE SEQUENCE [LARGE SCALE GENOMIC DNA]</scope>
    <source>
        <strain evidence="3">JCM 14924</strain>
    </source>
</reference>
<dbReference type="Proteomes" id="UP001501391">
    <property type="component" value="Unassembled WGS sequence"/>
</dbReference>
<accession>A0ABP5NU73</accession>
<evidence type="ECO:0000313" key="3">
    <source>
        <dbReference type="Proteomes" id="UP001501391"/>
    </source>
</evidence>
<evidence type="ECO:0000256" key="1">
    <source>
        <dbReference type="SAM" id="MobiDB-lite"/>
    </source>
</evidence>
<evidence type="ECO:0000313" key="2">
    <source>
        <dbReference type="EMBL" id="GAA2203146.1"/>
    </source>
</evidence>
<feature type="region of interest" description="Disordered" evidence="1">
    <location>
        <begin position="61"/>
        <end position="87"/>
    </location>
</feature>
<gene>
    <name evidence="2" type="ORF">GCM10009787_65000</name>
</gene>
<comment type="caution">
    <text evidence="2">The sequence shown here is derived from an EMBL/GenBank/DDBJ whole genome shotgun (WGS) entry which is preliminary data.</text>
</comment>
<keyword evidence="3" id="KW-1185">Reference proteome</keyword>
<feature type="compositionally biased region" description="Acidic residues" evidence="1">
    <location>
        <begin position="66"/>
        <end position="87"/>
    </location>
</feature>
<protein>
    <submittedName>
        <fullName evidence="2">Uncharacterized protein</fullName>
    </submittedName>
</protein>
<name>A0ABP5NU73_9ACTN</name>
<organism evidence="2 3">
    <name type="scientific">Streptomyces bangladeshensis</name>
    <dbReference type="NCBI Taxonomy" id="295352"/>
    <lineage>
        <taxon>Bacteria</taxon>
        <taxon>Bacillati</taxon>
        <taxon>Actinomycetota</taxon>
        <taxon>Actinomycetes</taxon>
        <taxon>Kitasatosporales</taxon>
        <taxon>Streptomycetaceae</taxon>
        <taxon>Streptomyces</taxon>
    </lineage>
</organism>
<proteinExistence type="predicted"/>